<evidence type="ECO:0000313" key="3">
    <source>
        <dbReference type="Proteomes" id="UP000589292"/>
    </source>
</evidence>
<organism evidence="2 3">
    <name type="scientific">Sphingomonas ursincola</name>
    <dbReference type="NCBI Taxonomy" id="56361"/>
    <lineage>
        <taxon>Bacteria</taxon>
        <taxon>Pseudomonadati</taxon>
        <taxon>Pseudomonadota</taxon>
        <taxon>Alphaproteobacteria</taxon>
        <taxon>Sphingomonadales</taxon>
        <taxon>Sphingomonadaceae</taxon>
        <taxon>Sphingomonas</taxon>
    </lineage>
</organism>
<dbReference type="EMBL" id="VDES01000001">
    <property type="protein sequence ID" value="MBA1373625.1"/>
    <property type="molecule type" value="Genomic_DNA"/>
</dbReference>
<keyword evidence="1" id="KW-0732">Signal</keyword>
<dbReference type="RefSeq" id="WP_181266618.1">
    <property type="nucleotide sequence ID" value="NZ_BAAAGB010000002.1"/>
</dbReference>
<keyword evidence="3" id="KW-1185">Reference proteome</keyword>
<dbReference type="Proteomes" id="UP000589292">
    <property type="component" value="Unassembled WGS sequence"/>
</dbReference>
<dbReference type="AlphaFoldDB" id="A0A7V8U7S9"/>
<protein>
    <submittedName>
        <fullName evidence="2">Uncharacterized protein</fullName>
    </submittedName>
</protein>
<sequence length="128" mass="13379">MKHATATAALAAMGVLATTTAMTVGAPPAEAKTIAGDCSLTVDGKVYVDIKKTCRIEFMGGDGSFTINAGTTKPGYFAYVTMMEKGLASVSWNETPKSMSAQAPLGEDFRRKGGCWIGKRAKVCAFKG</sequence>
<evidence type="ECO:0000313" key="2">
    <source>
        <dbReference type="EMBL" id="MBA1373625.1"/>
    </source>
</evidence>
<accession>A0A7V8U7S9</accession>
<gene>
    <name evidence="2" type="ORF">FG486_04690</name>
</gene>
<evidence type="ECO:0000256" key="1">
    <source>
        <dbReference type="SAM" id="SignalP"/>
    </source>
</evidence>
<proteinExistence type="predicted"/>
<feature type="chain" id="PRO_5030538943" evidence="1">
    <location>
        <begin position="18"/>
        <end position="128"/>
    </location>
</feature>
<reference evidence="2 3" key="1">
    <citation type="journal article" date="1994" name="Int. J. Syst. Bacteriol.">
        <title>Phylogenetic positions of novel aerobic, bacteriochlorophyll a-containing bacteria and description of Roseococcus thiosulfatophilus gen. nov., sp. nov., Erythromicrobium ramosum gen. nov., sp. nov., and Erythrobacter litoralis sp. nov.</title>
        <authorList>
            <person name="Yurkov V."/>
            <person name="Stackebrandt E."/>
            <person name="Holmes A."/>
            <person name="Fuerst J.A."/>
            <person name="Hugenholtz P."/>
            <person name="Golecki J."/>
            <person name="Gad'on N."/>
            <person name="Gorlenko V.M."/>
            <person name="Kompantseva E.I."/>
            <person name="Drews G."/>
        </authorList>
    </citation>
    <scope>NUCLEOTIDE SEQUENCE [LARGE SCALE GENOMIC DNA]</scope>
    <source>
        <strain evidence="2 3">KR-99</strain>
    </source>
</reference>
<comment type="caution">
    <text evidence="2">The sequence shown here is derived from an EMBL/GenBank/DDBJ whole genome shotgun (WGS) entry which is preliminary data.</text>
</comment>
<feature type="signal peptide" evidence="1">
    <location>
        <begin position="1"/>
        <end position="17"/>
    </location>
</feature>
<name>A0A7V8U7S9_9SPHN</name>